<keyword evidence="3" id="KW-1185">Reference proteome</keyword>
<dbReference type="AlphaFoldDB" id="A0A6A5K7Z5"/>
<sequence>MRLEILRVHALIESPSHTGHLQPCSRLSRSGRYMDLIGLHVSSCFPPHQPDTVHPEPQLQKRGRGSTTRCNDSRNVRSDAPMYVNAVRDAQDRCFSLDRVSPSQRSESDTPHVAETHGAQCSLDRGRPCSGPHVLVRLRLLSFSNCNGSLLFSLSCVNWQRCCFLLVSLLFVHFRSFGLGALDSLLRHFYFPR</sequence>
<dbReference type="Proteomes" id="UP000800040">
    <property type="component" value="Unassembled WGS sequence"/>
</dbReference>
<reference evidence="2" key="1">
    <citation type="submission" date="2020-01" db="EMBL/GenBank/DDBJ databases">
        <authorList>
            <consortium name="DOE Joint Genome Institute"/>
            <person name="Haridas S."/>
            <person name="Albert R."/>
            <person name="Binder M."/>
            <person name="Bloem J."/>
            <person name="Labutti K."/>
            <person name="Salamov A."/>
            <person name="Andreopoulos B."/>
            <person name="Baker S.E."/>
            <person name="Barry K."/>
            <person name="Bills G."/>
            <person name="Bluhm B.H."/>
            <person name="Cannon C."/>
            <person name="Castanera R."/>
            <person name="Culley D.E."/>
            <person name="Daum C."/>
            <person name="Ezra D."/>
            <person name="Gonzalez J.B."/>
            <person name="Henrissat B."/>
            <person name="Kuo A."/>
            <person name="Liang C."/>
            <person name="Lipzen A."/>
            <person name="Lutzoni F."/>
            <person name="Magnuson J."/>
            <person name="Mondo S."/>
            <person name="Nolan M."/>
            <person name="Ohm R."/>
            <person name="Pangilinan J."/>
            <person name="Park H.-J."/>
            <person name="Ramirez L."/>
            <person name="Alfaro M."/>
            <person name="Sun H."/>
            <person name="Tritt A."/>
            <person name="Yoshinaga Y."/>
            <person name="Zwiers L.-H."/>
            <person name="Turgeon B.G."/>
            <person name="Goodwin S.B."/>
            <person name="Spatafora J.W."/>
            <person name="Crous P.W."/>
            <person name="Grigoriev I.V."/>
        </authorList>
    </citation>
    <scope>NUCLEOTIDE SEQUENCE</scope>
    <source>
        <strain evidence="2">P77</strain>
    </source>
</reference>
<dbReference type="EMBL" id="ML975335">
    <property type="protein sequence ID" value="KAF1832581.1"/>
    <property type="molecule type" value="Genomic_DNA"/>
</dbReference>
<name>A0A6A5K7Z5_9PLEO</name>
<feature type="region of interest" description="Disordered" evidence="1">
    <location>
        <begin position="47"/>
        <end position="76"/>
    </location>
</feature>
<accession>A0A6A5K7Z5</accession>
<organism evidence="2 3">
    <name type="scientific">Decorospora gaudefroyi</name>
    <dbReference type="NCBI Taxonomy" id="184978"/>
    <lineage>
        <taxon>Eukaryota</taxon>
        <taxon>Fungi</taxon>
        <taxon>Dikarya</taxon>
        <taxon>Ascomycota</taxon>
        <taxon>Pezizomycotina</taxon>
        <taxon>Dothideomycetes</taxon>
        <taxon>Pleosporomycetidae</taxon>
        <taxon>Pleosporales</taxon>
        <taxon>Pleosporineae</taxon>
        <taxon>Pleosporaceae</taxon>
        <taxon>Decorospora</taxon>
    </lineage>
</organism>
<gene>
    <name evidence="2" type="ORF">BDW02DRAFT_420312</name>
</gene>
<evidence type="ECO:0000313" key="2">
    <source>
        <dbReference type="EMBL" id="KAF1832581.1"/>
    </source>
</evidence>
<protein>
    <submittedName>
        <fullName evidence="2">Uncharacterized protein</fullName>
    </submittedName>
</protein>
<proteinExistence type="predicted"/>
<evidence type="ECO:0000313" key="3">
    <source>
        <dbReference type="Proteomes" id="UP000800040"/>
    </source>
</evidence>
<evidence type="ECO:0000256" key="1">
    <source>
        <dbReference type="SAM" id="MobiDB-lite"/>
    </source>
</evidence>